<gene>
    <name evidence="1" type="ORF">CLOBOL_01042</name>
</gene>
<dbReference type="eggNOG" id="ENOG5032Z1F">
    <property type="taxonomic scope" value="Bacteria"/>
</dbReference>
<comment type="caution">
    <text evidence="1">The sequence shown here is derived from an EMBL/GenBank/DDBJ whole genome shotgun (WGS) entry which is preliminary data.</text>
</comment>
<evidence type="ECO:0000313" key="2">
    <source>
        <dbReference type="Proteomes" id="UP000005396"/>
    </source>
</evidence>
<sequence>MRTALLKDWTGPLPFKYGKLERKFLFGGEHMNPMNLLQLKPAWNQFKANHPKMLSFMKAASRDGVMDEGTLIEITVTSSTGQTIASNIRVKKSDLEFLGALKDALED</sequence>
<evidence type="ECO:0000313" key="1">
    <source>
        <dbReference type="EMBL" id="EDP18680.1"/>
    </source>
</evidence>
<proteinExistence type="predicted"/>
<reference evidence="1 2" key="1">
    <citation type="submission" date="2007-08" db="EMBL/GenBank/DDBJ databases">
        <authorList>
            <person name="Fulton L."/>
            <person name="Clifton S."/>
            <person name="Fulton B."/>
            <person name="Xu J."/>
            <person name="Minx P."/>
            <person name="Pepin K.H."/>
            <person name="Johnson M."/>
            <person name="Thiruvilangam P."/>
            <person name="Bhonagiri V."/>
            <person name="Nash W.E."/>
            <person name="Mardis E.R."/>
            <person name="Wilson R.K."/>
        </authorList>
    </citation>
    <scope>NUCLEOTIDE SEQUENCE [LARGE SCALE GENOMIC DNA]</scope>
    <source>
        <strain evidence="2">ATCC BAA-613 / DSM 15670 / CCUG 46953 / JCM 12243 / WAL 16351</strain>
    </source>
</reference>
<dbReference type="HOGENOM" id="CLU_175375_0_0_9"/>
<organism evidence="1 2">
    <name type="scientific">Enterocloster bolteae (strain ATCC BAA-613 / DSM 15670 / CCUG 46953 / JCM 12243 / WAL 16351)</name>
    <name type="common">Clostridium bolteae</name>
    <dbReference type="NCBI Taxonomy" id="411902"/>
    <lineage>
        <taxon>Bacteria</taxon>
        <taxon>Bacillati</taxon>
        <taxon>Bacillota</taxon>
        <taxon>Clostridia</taxon>
        <taxon>Lachnospirales</taxon>
        <taxon>Lachnospiraceae</taxon>
        <taxon>Enterocloster</taxon>
    </lineage>
</organism>
<protein>
    <submittedName>
        <fullName evidence="1">Uncharacterized protein</fullName>
    </submittedName>
</protein>
<dbReference type="EMBL" id="ABCC02000011">
    <property type="protein sequence ID" value="EDP18680.1"/>
    <property type="molecule type" value="Genomic_DNA"/>
</dbReference>
<accession>A8RJV7</accession>
<dbReference type="PaxDb" id="411902-CLOBOL_01042"/>
<name>A8RJV7_ENTBW</name>
<reference evidence="1 2" key="2">
    <citation type="submission" date="2007-09" db="EMBL/GenBank/DDBJ databases">
        <title>Draft genome sequence of Clostridium bolteae (ATCC BAA-613).</title>
        <authorList>
            <person name="Sudarsanam P."/>
            <person name="Ley R."/>
            <person name="Guruge J."/>
            <person name="Turnbaugh P.J."/>
            <person name="Mahowald M."/>
            <person name="Liep D."/>
            <person name="Gordon J."/>
        </authorList>
    </citation>
    <scope>NUCLEOTIDE SEQUENCE [LARGE SCALE GENOMIC DNA]</scope>
    <source>
        <strain evidence="2">ATCC BAA-613 / DSM 15670 / CCUG 46953 / JCM 12243 / WAL 16351</strain>
    </source>
</reference>
<dbReference type="Proteomes" id="UP000005396">
    <property type="component" value="Unassembled WGS sequence"/>
</dbReference>
<dbReference type="AlphaFoldDB" id="A8RJV7"/>